<keyword evidence="3 6" id="KW-0812">Transmembrane</keyword>
<proteinExistence type="inferred from homology"/>
<comment type="similarity">
    <text evidence="2">Belongs to the UPF0496 family.</text>
</comment>
<evidence type="ECO:0000313" key="7">
    <source>
        <dbReference type="Proteomes" id="UP001515500"/>
    </source>
</evidence>
<dbReference type="Proteomes" id="UP001515500">
    <property type="component" value="Chromosome 7"/>
</dbReference>
<dbReference type="GeneID" id="120264772"/>
<dbReference type="Pfam" id="PF05055">
    <property type="entry name" value="DUF677"/>
    <property type="match status" value="1"/>
</dbReference>
<name>A0AB40BM54_DIOCR</name>
<keyword evidence="4 6" id="KW-1133">Transmembrane helix</keyword>
<dbReference type="InterPro" id="IPR007749">
    <property type="entry name" value="DUF677"/>
</dbReference>
<dbReference type="AlphaFoldDB" id="A0AB40BM54"/>
<dbReference type="GO" id="GO:0016020">
    <property type="term" value="C:membrane"/>
    <property type="evidence" value="ECO:0007669"/>
    <property type="project" value="UniProtKB-SubCell"/>
</dbReference>
<evidence type="ECO:0000313" key="8">
    <source>
        <dbReference type="RefSeq" id="XP_039128537.1"/>
    </source>
</evidence>
<feature type="transmembrane region" description="Helical" evidence="6">
    <location>
        <begin position="128"/>
        <end position="152"/>
    </location>
</feature>
<organism evidence="7 8">
    <name type="scientific">Dioscorea cayennensis subsp. rotundata</name>
    <name type="common">White Guinea yam</name>
    <name type="synonym">Dioscorea rotundata</name>
    <dbReference type="NCBI Taxonomy" id="55577"/>
    <lineage>
        <taxon>Eukaryota</taxon>
        <taxon>Viridiplantae</taxon>
        <taxon>Streptophyta</taxon>
        <taxon>Embryophyta</taxon>
        <taxon>Tracheophyta</taxon>
        <taxon>Spermatophyta</taxon>
        <taxon>Magnoliopsida</taxon>
        <taxon>Liliopsida</taxon>
        <taxon>Dioscoreales</taxon>
        <taxon>Dioscoreaceae</taxon>
        <taxon>Dioscorea</taxon>
    </lineage>
</organism>
<comment type="subcellular location">
    <subcellularLocation>
        <location evidence="1">Membrane</location>
    </subcellularLocation>
</comment>
<accession>A0AB40BM54</accession>
<dbReference type="PANTHER" id="PTHR31113">
    <property type="entry name" value="UPF0496 PROTEIN 3-RELATED"/>
    <property type="match status" value="1"/>
</dbReference>
<dbReference type="PANTHER" id="PTHR31113:SF3">
    <property type="entry name" value="UPF0496 PROTEIN 1"/>
    <property type="match status" value="1"/>
</dbReference>
<keyword evidence="7" id="KW-1185">Reference proteome</keyword>
<protein>
    <submittedName>
        <fullName evidence="8">UPF0496 protein 1-like</fullName>
    </submittedName>
</protein>
<reference evidence="8" key="1">
    <citation type="submission" date="2025-08" db="UniProtKB">
        <authorList>
            <consortium name="RefSeq"/>
        </authorList>
    </citation>
    <scope>IDENTIFICATION</scope>
</reference>
<evidence type="ECO:0000256" key="6">
    <source>
        <dbReference type="SAM" id="Phobius"/>
    </source>
</evidence>
<keyword evidence="5 6" id="KW-0472">Membrane</keyword>
<dbReference type="RefSeq" id="XP_039128537.1">
    <property type="nucleotide sequence ID" value="XM_039272603.1"/>
</dbReference>
<gene>
    <name evidence="8" type="primary">LOC120264772</name>
</gene>
<evidence type="ECO:0000256" key="2">
    <source>
        <dbReference type="ARBA" id="ARBA00009074"/>
    </source>
</evidence>
<evidence type="ECO:0000256" key="3">
    <source>
        <dbReference type="ARBA" id="ARBA00022692"/>
    </source>
</evidence>
<evidence type="ECO:0000256" key="4">
    <source>
        <dbReference type="ARBA" id="ARBA00022989"/>
    </source>
</evidence>
<sequence length="223" mass="25659">MDKSWMNKSRLSQEYVDGLERFLDFAFNNSSSDNKIDIPVGSSMEKMFLYRELLLETLLHLVLLVILRETTHPPDKMEFKDEVDPFTEKFKEEFKLVCERQQCILHDLLLHKQDLDQKLYEVKAWRKVWNIVYSAVFAAILISSIVLAAVAAPPAVTAAAAAASEERKIIDSLEKETSFAINELNGIRSLVDSLEGKIRTMIHRIEFTIDGKEEQDRADSRHD</sequence>
<evidence type="ECO:0000256" key="5">
    <source>
        <dbReference type="ARBA" id="ARBA00023136"/>
    </source>
</evidence>
<evidence type="ECO:0000256" key="1">
    <source>
        <dbReference type="ARBA" id="ARBA00004370"/>
    </source>
</evidence>